<organism evidence="7 8">
    <name type="scientific">Asanoa ferruginea</name>
    <dbReference type="NCBI Taxonomy" id="53367"/>
    <lineage>
        <taxon>Bacteria</taxon>
        <taxon>Bacillati</taxon>
        <taxon>Actinomycetota</taxon>
        <taxon>Actinomycetes</taxon>
        <taxon>Micromonosporales</taxon>
        <taxon>Micromonosporaceae</taxon>
        <taxon>Asanoa</taxon>
    </lineage>
</organism>
<keyword evidence="3" id="KW-0804">Transcription</keyword>
<dbReference type="PANTHER" id="PTHR47506:SF7">
    <property type="entry name" value="TRANSCRIPTIONAL REGULATORY PROTEIN"/>
    <property type="match status" value="1"/>
</dbReference>
<dbReference type="PANTHER" id="PTHR47506">
    <property type="entry name" value="TRANSCRIPTIONAL REGULATORY PROTEIN"/>
    <property type="match status" value="1"/>
</dbReference>
<keyword evidence="1" id="KW-0805">Transcription regulation</keyword>
<dbReference type="OrthoDB" id="7252896at2"/>
<dbReference type="GO" id="GO:0003677">
    <property type="term" value="F:DNA binding"/>
    <property type="evidence" value="ECO:0007669"/>
    <property type="project" value="UniProtKB-UniRule"/>
</dbReference>
<evidence type="ECO:0000259" key="6">
    <source>
        <dbReference type="PROSITE" id="PS50977"/>
    </source>
</evidence>
<feature type="region of interest" description="Disordered" evidence="5">
    <location>
        <begin position="180"/>
        <end position="200"/>
    </location>
</feature>
<dbReference type="AlphaFoldDB" id="A0A3D9ZNV8"/>
<proteinExistence type="predicted"/>
<dbReference type="Gene3D" id="1.10.10.60">
    <property type="entry name" value="Homeodomain-like"/>
    <property type="match status" value="1"/>
</dbReference>
<evidence type="ECO:0000256" key="3">
    <source>
        <dbReference type="ARBA" id="ARBA00023163"/>
    </source>
</evidence>
<dbReference type="InterPro" id="IPR036271">
    <property type="entry name" value="Tet_transcr_reg_TetR-rel_C_sf"/>
</dbReference>
<evidence type="ECO:0000256" key="1">
    <source>
        <dbReference type="ARBA" id="ARBA00023015"/>
    </source>
</evidence>
<dbReference type="SUPFAM" id="SSF46689">
    <property type="entry name" value="Homeodomain-like"/>
    <property type="match status" value="1"/>
</dbReference>
<accession>A0A3D9ZNV8</accession>
<name>A0A3D9ZNV8_9ACTN</name>
<dbReference type="Pfam" id="PF00440">
    <property type="entry name" value="TetR_N"/>
    <property type="match status" value="1"/>
</dbReference>
<feature type="DNA-binding region" description="H-T-H motif" evidence="4">
    <location>
        <begin position="33"/>
        <end position="52"/>
    </location>
</feature>
<dbReference type="InterPro" id="IPR009057">
    <property type="entry name" value="Homeodomain-like_sf"/>
</dbReference>
<gene>
    <name evidence="7" type="ORF">DFJ67_5082</name>
</gene>
<sequence length="200" mass="20553">MSRVSQAQARENRQRVVEIAARLFRERGVAEVSLADVMAGAGLTHGGFYKQFASKDALVVEALTQGLTEISSRLAPIGETGRARFLDYYLSPAHRDAPGDGCPVAGFVRDMPGADADLAATYAAGVEYFADKLGGTAAASTAVGALILARATAGTPLSDRILTEALASLSSLDEVVGVPTGQKPERVGLGTAGSGSVDAD</sequence>
<dbReference type="Proteomes" id="UP000256913">
    <property type="component" value="Unassembled WGS sequence"/>
</dbReference>
<dbReference type="EMBL" id="QUMQ01000001">
    <property type="protein sequence ID" value="REF99056.1"/>
    <property type="molecule type" value="Genomic_DNA"/>
</dbReference>
<dbReference type="Gene3D" id="1.10.357.10">
    <property type="entry name" value="Tetracycline Repressor, domain 2"/>
    <property type="match status" value="1"/>
</dbReference>
<evidence type="ECO:0000256" key="4">
    <source>
        <dbReference type="PROSITE-ProRule" id="PRU00335"/>
    </source>
</evidence>
<dbReference type="PROSITE" id="PS50977">
    <property type="entry name" value="HTH_TETR_2"/>
    <property type="match status" value="1"/>
</dbReference>
<protein>
    <submittedName>
        <fullName evidence="7">TetR family transcriptional regulator</fullName>
    </submittedName>
</protein>
<keyword evidence="2 4" id="KW-0238">DNA-binding</keyword>
<evidence type="ECO:0000256" key="5">
    <source>
        <dbReference type="SAM" id="MobiDB-lite"/>
    </source>
</evidence>
<dbReference type="InterPro" id="IPR001647">
    <property type="entry name" value="HTH_TetR"/>
</dbReference>
<dbReference type="SUPFAM" id="SSF48498">
    <property type="entry name" value="Tetracyclin repressor-like, C-terminal domain"/>
    <property type="match status" value="1"/>
</dbReference>
<dbReference type="PRINTS" id="PR00455">
    <property type="entry name" value="HTHTETR"/>
</dbReference>
<comment type="caution">
    <text evidence="7">The sequence shown here is derived from an EMBL/GenBank/DDBJ whole genome shotgun (WGS) entry which is preliminary data.</text>
</comment>
<feature type="domain" description="HTH tetR-type" evidence="6">
    <location>
        <begin position="10"/>
        <end position="70"/>
    </location>
</feature>
<dbReference type="RefSeq" id="WP_116070270.1">
    <property type="nucleotide sequence ID" value="NZ_BONB01000049.1"/>
</dbReference>
<evidence type="ECO:0000256" key="2">
    <source>
        <dbReference type="ARBA" id="ARBA00023125"/>
    </source>
</evidence>
<evidence type="ECO:0000313" key="8">
    <source>
        <dbReference type="Proteomes" id="UP000256913"/>
    </source>
</evidence>
<reference evidence="7 8" key="1">
    <citation type="submission" date="2018-08" db="EMBL/GenBank/DDBJ databases">
        <title>Sequencing the genomes of 1000 actinobacteria strains.</title>
        <authorList>
            <person name="Klenk H.-P."/>
        </authorList>
    </citation>
    <scope>NUCLEOTIDE SEQUENCE [LARGE SCALE GENOMIC DNA]</scope>
    <source>
        <strain evidence="7 8">DSM 44099</strain>
    </source>
</reference>
<evidence type="ECO:0000313" key="7">
    <source>
        <dbReference type="EMBL" id="REF99056.1"/>
    </source>
</evidence>
<keyword evidence="8" id="KW-1185">Reference proteome</keyword>